<reference evidence="2" key="1">
    <citation type="submission" date="2018-01" db="EMBL/GenBank/DDBJ databases">
        <title>An insight into the sialome of Amazonian anophelines.</title>
        <authorList>
            <person name="Ribeiro J.M."/>
            <person name="Scarpassa V."/>
            <person name="Calvo E."/>
        </authorList>
    </citation>
    <scope>NUCLEOTIDE SEQUENCE</scope>
</reference>
<feature type="signal peptide" evidence="1">
    <location>
        <begin position="1"/>
        <end position="31"/>
    </location>
</feature>
<evidence type="ECO:0000256" key="1">
    <source>
        <dbReference type="SAM" id="SignalP"/>
    </source>
</evidence>
<dbReference type="EMBL" id="GGFL01014563">
    <property type="protein sequence ID" value="MBW78741.1"/>
    <property type="molecule type" value="Transcribed_RNA"/>
</dbReference>
<dbReference type="AlphaFoldDB" id="A0A2M4DMI7"/>
<feature type="chain" id="PRO_5014882694" evidence="1">
    <location>
        <begin position="32"/>
        <end position="88"/>
    </location>
</feature>
<sequence length="88" mass="10507">MSRSHRWPMSCWRTFLTMVAVMMTMMMTANAFPCRARWMVVMVLVSLSKRRLRWRVIRKEVSILVCKCVLPSCRFFSLSFSMVRSFIC</sequence>
<organism evidence="2">
    <name type="scientific">Anopheles darlingi</name>
    <name type="common">Mosquito</name>
    <dbReference type="NCBI Taxonomy" id="43151"/>
    <lineage>
        <taxon>Eukaryota</taxon>
        <taxon>Metazoa</taxon>
        <taxon>Ecdysozoa</taxon>
        <taxon>Arthropoda</taxon>
        <taxon>Hexapoda</taxon>
        <taxon>Insecta</taxon>
        <taxon>Pterygota</taxon>
        <taxon>Neoptera</taxon>
        <taxon>Endopterygota</taxon>
        <taxon>Diptera</taxon>
        <taxon>Nematocera</taxon>
        <taxon>Culicoidea</taxon>
        <taxon>Culicidae</taxon>
        <taxon>Anophelinae</taxon>
        <taxon>Anopheles</taxon>
    </lineage>
</organism>
<proteinExistence type="predicted"/>
<keyword evidence="1" id="KW-0732">Signal</keyword>
<name>A0A2M4DMI7_ANODA</name>
<evidence type="ECO:0000313" key="2">
    <source>
        <dbReference type="EMBL" id="MBW78741.1"/>
    </source>
</evidence>
<protein>
    <submittedName>
        <fullName evidence="2">Putative secreted protein</fullName>
    </submittedName>
</protein>
<accession>A0A2M4DMI7</accession>